<keyword evidence="3" id="KW-1185">Reference proteome</keyword>
<feature type="transmembrane region" description="Helical" evidence="1">
    <location>
        <begin position="33"/>
        <end position="54"/>
    </location>
</feature>
<evidence type="ECO:0000313" key="3">
    <source>
        <dbReference type="Proteomes" id="UP000570361"/>
    </source>
</evidence>
<keyword evidence="1" id="KW-0812">Transmembrane</keyword>
<keyword evidence="1" id="KW-1133">Transmembrane helix</keyword>
<dbReference type="RefSeq" id="WP_183600855.1">
    <property type="nucleotide sequence ID" value="NZ_JACHXK010000006.1"/>
</dbReference>
<organism evidence="2 3">
    <name type="scientific">Paenibacillus phyllosphaerae</name>
    <dbReference type="NCBI Taxonomy" id="274593"/>
    <lineage>
        <taxon>Bacteria</taxon>
        <taxon>Bacillati</taxon>
        <taxon>Bacillota</taxon>
        <taxon>Bacilli</taxon>
        <taxon>Bacillales</taxon>
        <taxon>Paenibacillaceae</taxon>
        <taxon>Paenibacillus</taxon>
    </lineage>
</organism>
<accession>A0A7W5FNB3</accession>
<sequence length="61" mass="7200">MRMGWWVFISLISVSIILMQELLEDYAAGRSDMWSYVWALGFMLVLGIVAFWFFTRTDEAK</sequence>
<proteinExistence type="predicted"/>
<gene>
    <name evidence="2" type="ORF">FHS18_003020</name>
</gene>
<evidence type="ECO:0000313" key="2">
    <source>
        <dbReference type="EMBL" id="MBB3110952.1"/>
    </source>
</evidence>
<keyword evidence="1" id="KW-0472">Membrane</keyword>
<reference evidence="2 3" key="1">
    <citation type="submission" date="2020-08" db="EMBL/GenBank/DDBJ databases">
        <title>Genomic Encyclopedia of Type Strains, Phase III (KMG-III): the genomes of soil and plant-associated and newly described type strains.</title>
        <authorList>
            <person name="Whitman W."/>
        </authorList>
    </citation>
    <scope>NUCLEOTIDE SEQUENCE [LARGE SCALE GENOMIC DNA]</scope>
    <source>
        <strain evidence="2 3">CECT 5862</strain>
    </source>
</reference>
<protein>
    <submittedName>
        <fullName evidence="2">Uncharacterized protein</fullName>
    </submittedName>
</protein>
<comment type="caution">
    <text evidence="2">The sequence shown here is derived from an EMBL/GenBank/DDBJ whole genome shotgun (WGS) entry which is preliminary data.</text>
</comment>
<name>A0A7W5FNB3_9BACL</name>
<dbReference type="EMBL" id="JACHXK010000006">
    <property type="protein sequence ID" value="MBB3110952.1"/>
    <property type="molecule type" value="Genomic_DNA"/>
</dbReference>
<dbReference type="Proteomes" id="UP000570361">
    <property type="component" value="Unassembled WGS sequence"/>
</dbReference>
<dbReference type="AlphaFoldDB" id="A0A7W5FNB3"/>
<evidence type="ECO:0000256" key="1">
    <source>
        <dbReference type="SAM" id="Phobius"/>
    </source>
</evidence>